<reference evidence="3" key="4">
    <citation type="submission" date="2020-09" db="EMBL/GenBank/DDBJ databases">
        <authorList>
            <person name="Sun Q."/>
            <person name="Ohkuma M."/>
        </authorList>
    </citation>
    <scope>NUCLEOTIDE SEQUENCE</scope>
    <source>
        <strain evidence="3">JCM 31740</strain>
    </source>
</reference>
<evidence type="ECO:0000313" key="2">
    <source>
        <dbReference type="EMBL" id="BBD72285.1"/>
    </source>
</evidence>
<dbReference type="InterPro" id="IPR035959">
    <property type="entry name" value="RutC-like_sf"/>
</dbReference>
<evidence type="ECO:0000313" key="4">
    <source>
        <dbReference type="Proteomes" id="UP000276741"/>
    </source>
</evidence>
<dbReference type="InterPro" id="IPR006056">
    <property type="entry name" value="RidA"/>
</dbReference>
<dbReference type="Gene3D" id="3.30.1330.40">
    <property type="entry name" value="RutC-like"/>
    <property type="match status" value="1"/>
</dbReference>
<sequence length="125" mass="13779">MKKVVRTTQAPTPIGPYSQAVDVGETLFISGQIPVDPSTNELVRGGIREQTERVMENLKAVLDEAGLALEDVVMTFVYLVDLKDFNDYNEVYGKYFKQPPARVTVQVSALPRGAKIEVAAIAHRS</sequence>
<dbReference type="KEGG" id="sacd:HS1genome_0674"/>
<dbReference type="Pfam" id="PF01042">
    <property type="entry name" value="Ribonuc_L-PSP"/>
    <property type="match status" value="1"/>
</dbReference>
<dbReference type="PANTHER" id="PTHR11803:SF39">
    <property type="entry name" value="2-IMINOBUTANOATE_2-IMINOPROPANOATE DEAMINASE"/>
    <property type="match status" value="1"/>
</dbReference>
<dbReference type="FunFam" id="3.30.1330.40:FF:000001">
    <property type="entry name" value="L-PSP family endoribonuclease"/>
    <property type="match status" value="1"/>
</dbReference>
<proteinExistence type="inferred from homology"/>
<reference evidence="2" key="3">
    <citation type="journal article" date="2019" name="BMC Res. Notes">
        <title>Complete genome sequence of the Sulfodiicoccus acidiphilus strain HS-1T, the first crenarchaeon that lacks polB3, isolated from an acidic hot spring in Ohwaku-dani, Hakone, Japan.</title>
        <authorList>
            <person name="Sakai H.D."/>
            <person name="Kurosawa N."/>
        </authorList>
    </citation>
    <scope>NUCLEOTIDE SEQUENCE</scope>
    <source>
        <strain evidence="2">HS-1</strain>
    </source>
</reference>
<name>A0A348B283_9CREN</name>
<reference evidence="4" key="2">
    <citation type="submission" date="2018-04" db="EMBL/GenBank/DDBJ databases">
        <title>Complete genome sequence of Sulfodiicoccus acidiphilus strain HS-1.</title>
        <authorList>
            <person name="Sakai H.D."/>
            <person name="Kurosawa N."/>
        </authorList>
    </citation>
    <scope>NUCLEOTIDE SEQUENCE [LARGE SCALE GENOMIC DNA]</scope>
    <source>
        <strain evidence="4">HS-1</strain>
    </source>
</reference>
<dbReference type="EMBL" id="BMQS01000004">
    <property type="protein sequence ID" value="GGT90540.1"/>
    <property type="molecule type" value="Genomic_DNA"/>
</dbReference>
<accession>A0A348B283</accession>
<dbReference type="PANTHER" id="PTHR11803">
    <property type="entry name" value="2-IMINOBUTANOATE/2-IMINOPROPANOATE DEAMINASE RIDA"/>
    <property type="match status" value="1"/>
</dbReference>
<dbReference type="CDD" id="cd00448">
    <property type="entry name" value="YjgF_YER057c_UK114_family"/>
    <property type="match status" value="1"/>
</dbReference>
<dbReference type="AlphaFoldDB" id="A0A348B283"/>
<dbReference type="RefSeq" id="WP_126449629.1">
    <property type="nucleotide sequence ID" value="NZ_AP018553.1"/>
</dbReference>
<dbReference type="SUPFAM" id="SSF55298">
    <property type="entry name" value="YjgF-like"/>
    <property type="match status" value="1"/>
</dbReference>
<dbReference type="InterPro" id="IPR006175">
    <property type="entry name" value="YjgF/YER057c/UK114"/>
</dbReference>
<dbReference type="NCBIfam" id="TIGR00004">
    <property type="entry name" value="Rid family detoxifying hydrolase"/>
    <property type="match status" value="1"/>
</dbReference>
<evidence type="ECO:0000313" key="3">
    <source>
        <dbReference type="EMBL" id="GGT90540.1"/>
    </source>
</evidence>
<reference evidence="3" key="1">
    <citation type="journal article" date="2014" name="Int. J. Syst. Evol. Microbiol.">
        <title>Complete genome sequence of Corynebacterium casei LMG S-19264T (=DSM 44701T), isolated from a smear-ripened cheese.</title>
        <authorList>
            <consortium name="US DOE Joint Genome Institute (JGI-PGF)"/>
            <person name="Walter F."/>
            <person name="Albersmeier A."/>
            <person name="Kalinowski J."/>
            <person name="Ruckert C."/>
        </authorList>
    </citation>
    <scope>NUCLEOTIDE SEQUENCE</scope>
    <source>
        <strain evidence="3">JCM 31740</strain>
    </source>
</reference>
<dbReference type="GeneID" id="38666179"/>
<protein>
    <submittedName>
        <fullName evidence="2">Endoribonuclease</fullName>
    </submittedName>
</protein>
<dbReference type="Proteomes" id="UP000616143">
    <property type="component" value="Unassembled WGS sequence"/>
</dbReference>
<evidence type="ECO:0000256" key="1">
    <source>
        <dbReference type="ARBA" id="ARBA00010552"/>
    </source>
</evidence>
<dbReference type="OrthoDB" id="371655at2157"/>
<dbReference type="GO" id="GO:0019239">
    <property type="term" value="F:deaminase activity"/>
    <property type="evidence" value="ECO:0007669"/>
    <property type="project" value="TreeGrafter"/>
</dbReference>
<comment type="similarity">
    <text evidence="1">Belongs to the RutC family.</text>
</comment>
<keyword evidence="4" id="KW-1185">Reference proteome</keyword>
<gene>
    <name evidence="3" type="ORF">GCM10007116_05460</name>
    <name evidence="2" type="ORF">HS1genome_0674</name>
</gene>
<organism evidence="2 4">
    <name type="scientific">Sulfodiicoccus acidiphilus</name>
    <dbReference type="NCBI Taxonomy" id="1670455"/>
    <lineage>
        <taxon>Archaea</taxon>
        <taxon>Thermoproteota</taxon>
        <taxon>Thermoprotei</taxon>
        <taxon>Sulfolobales</taxon>
        <taxon>Sulfolobaceae</taxon>
        <taxon>Sulfodiicoccus</taxon>
    </lineage>
</organism>
<dbReference type="Proteomes" id="UP000276741">
    <property type="component" value="Chromosome"/>
</dbReference>
<dbReference type="EMBL" id="AP018553">
    <property type="protein sequence ID" value="BBD72285.1"/>
    <property type="molecule type" value="Genomic_DNA"/>
</dbReference>
<dbReference type="GO" id="GO:0005829">
    <property type="term" value="C:cytosol"/>
    <property type="evidence" value="ECO:0007669"/>
    <property type="project" value="TreeGrafter"/>
</dbReference>